<feature type="non-terminal residue" evidence="1">
    <location>
        <position position="53"/>
    </location>
</feature>
<proteinExistence type="predicted"/>
<reference evidence="1" key="1">
    <citation type="submission" date="2018-05" db="EMBL/GenBank/DDBJ databases">
        <authorList>
            <person name="Lanie J.A."/>
            <person name="Ng W.-L."/>
            <person name="Kazmierczak K.M."/>
            <person name="Andrzejewski T.M."/>
            <person name="Davidsen T.M."/>
            <person name="Wayne K.J."/>
            <person name="Tettelin H."/>
            <person name="Glass J.I."/>
            <person name="Rusch D."/>
            <person name="Podicherti R."/>
            <person name="Tsui H.-C.T."/>
            <person name="Winkler M.E."/>
        </authorList>
    </citation>
    <scope>NUCLEOTIDE SEQUENCE</scope>
</reference>
<dbReference type="EMBL" id="UINC01018207">
    <property type="protein sequence ID" value="SVA76262.1"/>
    <property type="molecule type" value="Genomic_DNA"/>
</dbReference>
<dbReference type="AlphaFoldDB" id="A0A381YI23"/>
<protein>
    <submittedName>
        <fullName evidence="1">Uncharacterized protein</fullName>
    </submittedName>
</protein>
<sequence>VAFVFLGLQGFTDADSKTEGILQKLREDCQALLIETYEDENSFVRAAVMRAAG</sequence>
<accession>A0A381YI23</accession>
<evidence type="ECO:0000313" key="1">
    <source>
        <dbReference type="EMBL" id="SVA76262.1"/>
    </source>
</evidence>
<feature type="non-terminal residue" evidence="1">
    <location>
        <position position="1"/>
    </location>
</feature>
<gene>
    <name evidence="1" type="ORF">METZ01_LOCUS129116</name>
</gene>
<name>A0A381YI23_9ZZZZ</name>
<organism evidence="1">
    <name type="scientific">marine metagenome</name>
    <dbReference type="NCBI Taxonomy" id="408172"/>
    <lineage>
        <taxon>unclassified sequences</taxon>
        <taxon>metagenomes</taxon>
        <taxon>ecological metagenomes</taxon>
    </lineage>
</organism>